<evidence type="ECO:0000313" key="3">
    <source>
        <dbReference type="EMBL" id="KAF2018558.1"/>
    </source>
</evidence>
<reference evidence="3" key="1">
    <citation type="journal article" date="2020" name="Stud. Mycol.">
        <title>101 Dothideomycetes genomes: a test case for predicting lifestyles and emergence of pathogens.</title>
        <authorList>
            <person name="Haridas S."/>
            <person name="Albert R."/>
            <person name="Binder M."/>
            <person name="Bloem J."/>
            <person name="Labutti K."/>
            <person name="Salamov A."/>
            <person name="Andreopoulos B."/>
            <person name="Baker S."/>
            <person name="Barry K."/>
            <person name="Bills G."/>
            <person name="Bluhm B."/>
            <person name="Cannon C."/>
            <person name="Castanera R."/>
            <person name="Culley D."/>
            <person name="Daum C."/>
            <person name="Ezra D."/>
            <person name="Gonzalez J."/>
            <person name="Henrissat B."/>
            <person name="Kuo A."/>
            <person name="Liang C."/>
            <person name="Lipzen A."/>
            <person name="Lutzoni F."/>
            <person name="Magnuson J."/>
            <person name="Mondo S."/>
            <person name="Nolan M."/>
            <person name="Ohm R."/>
            <person name="Pangilinan J."/>
            <person name="Park H.-J."/>
            <person name="Ramirez L."/>
            <person name="Alfaro M."/>
            <person name="Sun H."/>
            <person name="Tritt A."/>
            <person name="Yoshinaga Y."/>
            <person name="Zwiers L.-H."/>
            <person name="Turgeon B."/>
            <person name="Goodwin S."/>
            <person name="Spatafora J."/>
            <person name="Crous P."/>
            <person name="Grigoriev I."/>
        </authorList>
    </citation>
    <scope>NUCLEOTIDE SEQUENCE</scope>
    <source>
        <strain evidence="3">CBS 175.79</strain>
    </source>
</reference>
<name>A0A6A5XZ37_9PLEO</name>
<feature type="region of interest" description="Disordered" evidence="1">
    <location>
        <begin position="180"/>
        <end position="203"/>
    </location>
</feature>
<feature type="compositionally biased region" description="Low complexity" evidence="1">
    <location>
        <begin position="180"/>
        <end position="189"/>
    </location>
</feature>
<gene>
    <name evidence="3" type="ORF">BU24DRAFT_488665</name>
</gene>
<dbReference type="RefSeq" id="XP_033386897.1">
    <property type="nucleotide sequence ID" value="XM_033533567.1"/>
</dbReference>
<organism evidence="3 4">
    <name type="scientific">Aaosphaeria arxii CBS 175.79</name>
    <dbReference type="NCBI Taxonomy" id="1450172"/>
    <lineage>
        <taxon>Eukaryota</taxon>
        <taxon>Fungi</taxon>
        <taxon>Dikarya</taxon>
        <taxon>Ascomycota</taxon>
        <taxon>Pezizomycotina</taxon>
        <taxon>Dothideomycetes</taxon>
        <taxon>Pleosporomycetidae</taxon>
        <taxon>Pleosporales</taxon>
        <taxon>Pleosporales incertae sedis</taxon>
        <taxon>Aaosphaeria</taxon>
    </lineage>
</organism>
<evidence type="ECO:0000313" key="4">
    <source>
        <dbReference type="Proteomes" id="UP000799778"/>
    </source>
</evidence>
<dbReference type="EMBL" id="ML978067">
    <property type="protein sequence ID" value="KAF2018558.1"/>
    <property type="molecule type" value="Genomic_DNA"/>
</dbReference>
<sequence>MRAFAVVLGAMAAAVVAHPASFSWLKGYHPDACGGLIDFKDDFRVIYDHRGACIQIDRPVFNFAVEENFICTFFSDVECTRLGLVHHAEGPEAGTFLDKVVAYQCAKATEWPHVYRAAEEVPAKTASIHSFEPMELVLRNVQVSYQGPYTTSSTVWANPFRTDDITDEVTSYVTTSPTWTSKSTLTTSTHQRFTAPDPDPTIDPHPFERVSSGDSQIPTIVGRSVYPEISILPISDDISSDWLHPVPDTSADFTILPITTDILTYDLFSPTPTTPNGDITILPISTDAYDNLHYSYIWTDVSLPNFPDLSTGWVNPVITTADDVTILPTNADTSFNWLGPVPTTTDDFFDTPITPLYPDYSVDWFDLVPTATPADHRIVPVPRSLTAVFVPDTESRDPIIISLPTTVITL</sequence>
<evidence type="ECO:0000256" key="1">
    <source>
        <dbReference type="SAM" id="MobiDB-lite"/>
    </source>
</evidence>
<protein>
    <submittedName>
        <fullName evidence="3">Uncharacterized protein</fullName>
    </submittedName>
</protein>
<keyword evidence="4" id="KW-1185">Reference proteome</keyword>
<feature type="chain" id="PRO_5025556223" evidence="2">
    <location>
        <begin position="18"/>
        <end position="410"/>
    </location>
</feature>
<dbReference type="GeneID" id="54290964"/>
<feature type="signal peptide" evidence="2">
    <location>
        <begin position="1"/>
        <end position="17"/>
    </location>
</feature>
<dbReference type="AlphaFoldDB" id="A0A6A5XZ37"/>
<dbReference type="Proteomes" id="UP000799778">
    <property type="component" value="Unassembled WGS sequence"/>
</dbReference>
<keyword evidence="2" id="KW-0732">Signal</keyword>
<accession>A0A6A5XZ37</accession>
<evidence type="ECO:0000256" key="2">
    <source>
        <dbReference type="SAM" id="SignalP"/>
    </source>
</evidence>
<proteinExistence type="predicted"/>